<keyword evidence="2" id="KW-1185">Reference proteome</keyword>
<name>A0A1J4JUU4_9EUKA</name>
<accession>A0A1J4JUU4</accession>
<dbReference type="VEuPathDB" id="TrichDB:TRFO_29873"/>
<evidence type="ECO:0000313" key="1">
    <source>
        <dbReference type="EMBL" id="OHT02927.1"/>
    </source>
</evidence>
<dbReference type="AlphaFoldDB" id="A0A1J4JUU4"/>
<proteinExistence type="predicted"/>
<evidence type="ECO:0000313" key="2">
    <source>
        <dbReference type="Proteomes" id="UP000179807"/>
    </source>
</evidence>
<protein>
    <submittedName>
        <fullName evidence="1">Uncharacterized protein</fullName>
    </submittedName>
</protein>
<organism evidence="1 2">
    <name type="scientific">Tritrichomonas foetus</name>
    <dbReference type="NCBI Taxonomy" id="1144522"/>
    <lineage>
        <taxon>Eukaryota</taxon>
        <taxon>Metamonada</taxon>
        <taxon>Parabasalia</taxon>
        <taxon>Tritrichomonadida</taxon>
        <taxon>Tritrichomonadidae</taxon>
        <taxon>Tritrichomonas</taxon>
    </lineage>
</organism>
<sequence>MNSLDNSGYKDNMNVLNGSKKPILDDVDDILMKIVLLLVSQEQHVSLIKNTISKELNLSLQDPNLDYYTYHYICKLMSFKSLNIQSMITEIIQSIIMKGKNMKQEIDMTRGLFQISPEIYTIYYFSQEFNCNNSKFNQQNFDFIESFYKTIFNLYTTQFLETFCFFKVVFLEILTSAFIWKSNNKRFSFEFFHLHTGYYDYDKYSIQKDQEIILKEISNLIANNKYLFAHKAGVKCLLKILKEKCWIPGLIDFIPLLIDSSYSEETLYLIYQCIGILSGFTLNDEYQIILKEFLYDNVKKRHSFSFNEQIYFFYMVIKFIKNKKMNYFDETQLNKLTKFALYHILETDDQLYLINLVNFLINLISHSYFENHSFKTIIDTIIRFEYLYSDQIKKCIFSNIRCKKQKDYFLSFWDFIKYYQENDQEKMIAILKNPIKDTK</sequence>
<dbReference type="GeneID" id="94841724"/>
<gene>
    <name evidence="1" type="ORF">TRFO_29873</name>
</gene>
<dbReference type="Proteomes" id="UP000179807">
    <property type="component" value="Unassembled WGS sequence"/>
</dbReference>
<dbReference type="EMBL" id="MLAK01000848">
    <property type="protein sequence ID" value="OHT02927.1"/>
    <property type="molecule type" value="Genomic_DNA"/>
</dbReference>
<reference evidence="1" key="1">
    <citation type="submission" date="2016-10" db="EMBL/GenBank/DDBJ databases">
        <authorList>
            <person name="Benchimol M."/>
            <person name="Almeida L.G."/>
            <person name="Vasconcelos A.T."/>
            <person name="Perreira-Neves A."/>
            <person name="Rosa I.A."/>
            <person name="Tasca T."/>
            <person name="Bogo M.R."/>
            <person name="de Souza W."/>
        </authorList>
    </citation>
    <scope>NUCLEOTIDE SEQUENCE [LARGE SCALE GENOMIC DNA]</scope>
    <source>
        <strain evidence="1">K</strain>
    </source>
</reference>
<comment type="caution">
    <text evidence="1">The sequence shown here is derived from an EMBL/GenBank/DDBJ whole genome shotgun (WGS) entry which is preliminary data.</text>
</comment>
<dbReference type="RefSeq" id="XP_068356063.1">
    <property type="nucleotide sequence ID" value="XM_068507020.1"/>
</dbReference>